<name>A0ABM8H4R2_9MICO</name>
<accession>A0ABM8H4R2</accession>
<dbReference type="Proteomes" id="UP001321477">
    <property type="component" value="Chromosome"/>
</dbReference>
<evidence type="ECO:0000313" key="3">
    <source>
        <dbReference type="Proteomes" id="UP001321477"/>
    </source>
</evidence>
<organism evidence="2 3">
    <name type="scientific">Agromyces marinus</name>
    <dbReference type="NCBI Taxonomy" id="1389020"/>
    <lineage>
        <taxon>Bacteria</taxon>
        <taxon>Bacillati</taxon>
        <taxon>Actinomycetota</taxon>
        <taxon>Actinomycetes</taxon>
        <taxon>Micrococcales</taxon>
        <taxon>Microbacteriaceae</taxon>
        <taxon>Agromyces</taxon>
    </lineage>
</organism>
<dbReference type="EMBL" id="AP027734">
    <property type="protein sequence ID" value="BDZ55797.1"/>
    <property type="molecule type" value="Genomic_DNA"/>
</dbReference>
<evidence type="ECO:0000256" key="1">
    <source>
        <dbReference type="SAM" id="MobiDB-lite"/>
    </source>
</evidence>
<feature type="region of interest" description="Disordered" evidence="1">
    <location>
        <begin position="56"/>
        <end position="99"/>
    </location>
</feature>
<protein>
    <submittedName>
        <fullName evidence="2">Uncharacterized protein</fullName>
    </submittedName>
</protein>
<gene>
    <name evidence="2" type="ORF">GCM10025870_28700</name>
</gene>
<keyword evidence="3" id="KW-1185">Reference proteome</keyword>
<evidence type="ECO:0000313" key="2">
    <source>
        <dbReference type="EMBL" id="BDZ55797.1"/>
    </source>
</evidence>
<sequence>MPSTALSRAFRRAYRRARSEMSLAITRSLKRAACIAWMPHPVPRSKLVPTGRCSMSPLSVVDAPPTPSTYRSGSGPPVASSPGSDAIHQFPVPRRSVKA</sequence>
<reference evidence="3" key="1">
    <citation type="journal article" date="2019" name="Int. J. Syst. Evol. Microbiol.">
        <title>The Global Catalogue of Microorganisms (GCM) 10K type strain sequencing project: providing services to taxonomists for standard genome sequencing and annotation.</title>
        <authorList>
            <consortium name="The Broad Institute Genomics Platform"/>
            <consortium name="The Broad Institute Genome Sequencing Center for Infectious Disease"/>
            <person name="Wu L."/>
            <person name="Ma J."/>
        </authorList>
    </citation>
    <scope>NUCLEOTIDE SEQUENCE [LARGE SCALE GENOMIC DNA]</scope>
    <source>
        <strain evidence="3">NBRC 109019</strain>
    </source>
</reference>
<proteinExistence type="predicted"/>
<feature type="compositionally biased region" description="Low complexity" evidence="1">
    <location>
        <begin position="72"/>
        <end position="84"/>
    </location>
</feature>